<dbReference type="Pfam" id="PF26639">
    <property type="entry name" value="Het-6_barrel"/>
    <property type="match status" value="1"/>
</dbReference>
<evidence type="ECO:0000259" key="1">
    <source>
        <dbReference type="Pfam" id="PF06985"/>
    </source>
</evidence>
<dbReference type="InterPro" id="IPR010730">
    <property type="entry name" value="HET"/>
</dbReference>
<dbReference type="InterPro" id="IPR052895">
    <property type="entry name" value="HetReg/Transcr_Mod"/>
</dbReference>
<accession>A0A8H3G0E6</accession>
<comment type="caution">
    <text evidence="2">The sequence shown here is derived from an EMBL/GenBank/DDBJ whole genome shotgun (WGS) entry which is preliminary data.</text>
</comment>
<evidence type="ECO:0000313" key="3">
    <source>
        <dbReference type="Proteomes" id="UP000664203"/>
    </source>
</evidence>
<dbReference type="PANTHER" id="PTHR24148">
    <property type="entry name" value="ANKYRIN REPEAT DOMAIN-CONTAINING PROTEIN 39 HOMOLOG-RELATED"/>
    <property type="match status" value="1"/>
</dbReference>
<feature type="domain" description="Heterokaryon incompatibility" evidence="1">
    <location>
        <begin position="56"/>
        <end position="197"/>
    </location>
</feature>
<protein>
    <recommendedName>
        <fullName evidence="1">Heterokaryon incompatibility domain-containing protein</fullName>
    </recommendedName>
</protein>
<proteinExistence type="predicted"/>
<dbReference type="Pfam" id="PF06985">
    <property type="entry name" value="HET"/>
    <property type="match status" value="1"/>
</dbReference>
<name>A0A8H3G0E6_9LECA</name>
<keyword evidence="3" id="KW-1185">Reference proteome</keyword>
<reference evidence="2" key="1">
    <citation type="submission" date="2021-03" db="EMBL/GenBank/DDBJ databases">
        <authorList>
            <person name="Tagirdzhanova G."/>
        </authorList>
    </citation>
    <scope>NUCLEOTIDE SEQUENCE</scope>
</reference>
<evidence type="ECO:0000313" key="2">
    <source>
        <dbReference type="EMBL" id="CAF9934302.1"/>
    </source>
</evidence>
<dbReference type="Proteomes" id="UP000664203">
    <property type="component" value="Unassembled WGS sequence"/>
</dbReference>
<dbReference type="AlphaFoldDB" id="A0A8H3G0E6"/>
<dbReference type="OrthoDB" id="3477286at2759"/>
<organism evidence="2 3">
    <name type="scientific">Alectoria fallacina</name>
    <dbReference type="NCBI Taxonomy" id="1903189"/>
    <lineage>
        <taxon>Eukaryota</taxon>
        <taxon>Fungi</taxon>
        <taxon>Dikarya</taxon>
        <taxon>Ascomycota</taxon>
        <taxon>Pezizomycotina</taxon>
        <taxon>Lecanoromycetes</taxon>
        <taxon>OSLEUM clade</taxon>
        <taxon>Lecanoromycetidae</taxon>
        <taxon>Lecanorales</taxon>
        <taxon>Lecanorineae</taxon>
        <taxon>Parmeliaceae</taxon>
        <taxon>Alectoria</taxon>
    </lineage>
</organism>
<sequence>MSDDYSYKSCPLTKSNHIRVLTVRQGGPGDSIECTLTTRPLAIPESSSPIDQVLPYEALSYYWGSGDASLKIKIYTEGFPGPFWVRPNLHAALNQLRLPDRPRRLWIDAICINQGDNDEKNAQVSLMSEVYSKATSVCVWLGEASPDSNLALNFISRIVNLDDFDRLVADRRTPQEWAALSSLMRRTWFSRRWVVQEIALAARATLYCGDAYVDWSDFADAVSLFEAVESESHIISKSIMMSDLFDHIPDFLGEIKFLGATRLVDATSNLFRKSKNGQVLERLLSLEALISNLSAFQASRPHDVIYAVLNLAKGMRTSAATSNKESLVEAQSPVATEPSDLSLHEQKLKKLATRRFKQAVEENRFTIDYKKPFFDVCKEFLRSTIKGDGFMDIICRPWVPEDGIPDTERPSWLLNTSKTAWGMRPDGNYSRANADTLVGPPGLGKRNYNASGNFKVTESWKFGEGLKVRSMYVEGFVIDSIQKKKPYAADGIILNEWLSAGGWTDMSALPPDEFWRTLVADRGPNGVNPPTFYPRACKAALNQSVKGGHISTSTLVHNGKSTIVAKFLRRVQEVIWMRRLIITEHEFLGLAPEMSKKRDLICILYGCSVPVVLRRMVDPVTDEEYFTFIGECYVHGIMDGEAFALARSRSENGLIIRKVFELR</sequence>
<dbReference type="PANTHER" id="PTHR24148:SF64">
    <property type="entry name" value="HETEROKARYON INCOMPATIBILITY DOMAIN-CONTAINING PROTEIN"/>
    <property type="match status" value="1"/>
</dbReference>
<dbReference type="EMBL" id="CAJPDR010000374">
    <property type="protein sequence ID" value="CAF9934302.1"/>
    <property type="molecule type" value="Genomic_DNA"/>
</dbReference>
<gene>
    <name evidence="2" type="ORF">ALECFALPRED_005915</name>
</gene>